<dbReference type="PANTHER" id="PTHR10773:SF19">
    <property type="match status" value="1"/>
</dbReference>
<sequence length="536" mass="60529">MSMKDKKKIKQRHTIEWQNNRRKVLRNSGKEYTTCDGTVRHAKKMGPMCHKNCRLKCSSKVCDEDRLRLFRKFWDLGSVEKRWAFIANLVIKKKKCRQLTDAISRRNFTLVYRLPKKIETKEEIITVCKTMFLNTLSVTERNIYTSLKKIDNISGMVKMDMRGRHTNRRVPTEDVIKKCICMAIKVNVKVDVDVDVDGDVDPKTVSARVPRTQTPHLLAPRLKIYAAASVHIENEVLEQPISKIKKRVIPKSIDPSVVSATIAGWSTIPNMEVNQHVTMDLEVGEPVPVEMEVKERSGFNLDTARTGNNSDSDSRSSTSANSGYRTGIGAISGSISDTSSGTVSSTGSEDEDDVTDEDLDDGNNMVPIPRTLRIYYEDEEETVSGNACLDPCFPPATSADSLIALREEISTSHGQRSHFQEILENVFREGSMEMLQYFEGMQSEGLLKTVVHSAIKRVIQEERKSRSVSKSKSRRRCLKKVDTVTLEAIRQVVQDGCSIRTIAKSHSISKSKLGRLVKKTKDNLRNCAYLYLDDDS</sequence>
<keyword evidence="3" id="KW-1185">Reference proteome</keyword>
<dbReference type="OrthoDB" id="6136790at2759"/>
<reference evidence="2" key="1">
    <citation type="submission" date="2021-12" db="EMBL/GenBank/DDBJ databases">
        <authorList>
            <person name="King R."/>
        </authorList>
    </citation>
    <scope>NUCLEOTIDE SEQUENCE</scope>
</reference>
<evidence type="ECO:0000313" key="3">
    <source>
        <dbReference type="Proteomes" id="UP001153714"/>
    </source>
</evidence>
<dbReference type="Proteomes" id="UP001153714">
    <property type="component" value="Chromosome 17"/>
</dbReference>
<proteinExistence type="predicted"/>
<evidence type="ECO:0000313" key="2">
    <source>
        <dbReference type="EMBL" id="CAG9787386.1"/>
    </source>
</evidence>
<organism evidence="2 3">
    <name type="scientific">Diatraea saccharalis</name>
    <name type="common">sugarcane borer</name>
    <dbReference type="NCBI Taxonomy" id="40085"/>
    <lineage>
        <taxon>Eukaryota</taxon>
        <taxon>Metazoa</taxon>
        <taxon>Ecdysozoa</taxon>
        <taxon>Arthropoda</taxon>
        <taxon>Hexapoda</taxon>
        <taxon>Insecta</taxon>
        <taxon>Pterygota</taxon>
        <taxon>Neoptera</taxon>
        <taxon>Endopterygota</taxon>
        <taxon>Lepidoptera</taxon>
        <taxon>Glossata</taxon>
        <taxon>Ditrysia</taxon>
        <taxon>Pyraloidea</taxon>
        <taxon>Crambidae</taxon>
        <taxon>Crambinae</taxon>
        <taxon>Diatraea</taxon>
    </lineage>
</organism>
<reference evidence="2" key="2">
    <citation type="submission" date="2022-10" db="EMBL/GenBank/DDBJ databases">
        <authorList>
            <consortium name="ENA_rothamsted_submissions"/>
            <consortium name="culmorum"/>
            <person name="King R."/>
        </authorList>
    </citation>
    <scope>NUCLEOTIDE SEQUENCE</scope>
</reference>
<feature type="compositionally biased region" description="Acidic residues" evidence="1">
    <location>
        <begin position="348"/>
        <end position="361"/>
    </location>
</feature>
<accession>A0A9N9R0Y5</accession>
<dbReference type="AlphaFoldDB" id="A0A9N9R0Y5"/>
<protein>
    <submittedName>
        <fullName evidence="2">Uncharacterized protein</fullName>
    </submittedName>
</protein>
<dbReference type="EMBL" id="OU893348">
    <property type="protein sequence ID" value="CAG9787386.1"/>
    <property type="molecule type" value="Genomic_DNA"/>
</dbReference>
<feature type="compositionally biased region" description="Low complexity" evidence="1">
    <location>
        <begin position="305"/>
        <end position="347"/>
    </location>
</feature>
<feature type="region of interest" description="Disordered" evidence="1">
    <location>
        <begin position="296"/>
        <end position="366"/>
    </location>
</feature>
<gene>
    <name evidence="2" type="ORF">DIATSA_LOCUS5271</name>
</gene>
<evidence type="ECO:0000256" key="1">
    <source>
        <dbReference type="SAM" id="MobiDB-lite"/>
    </source>
</evidence>
<name>A0A9N9R0Y5_9NEOP</name>
<dbReference type="PANTHER" id="PTHR10773">
    <property type="entry name" value="DNA-DIRECTED RNA POLYMERASES I, II, AND III SUBUNIT RPABC2"/>
    <property type="match status" value="1"/>
</dbReference>